<dbReference type="AlphaFoldDB" id="A0A1S8RQ87"/>
<dbReference type="GO" id="GO:0022857">
    <property type="term" value="F:transmembrane transporter activity"/>
    <property type="evidence" value="ECO:0007669"/>
    <property type="project" value="InterPro"/>
</dbReference>
<dbReference type="GO" id="GO:0005886">
    <property type="term" value="C:plasma membrane"/>
    <property type="evidence" value="ECO:0007669"/>
    <property type="project" value="UniProtKB-SubCell"/>
</dbReference>
<comment type="subcellular location">
    <subcellularLocation>
        <location evidence="1">Cell membrane</location>
        <topology evidence="1">Multi-pass membrane protein</topology>
    </subcellularLocation>
</comment>
<feature type="transmembrane region" description="Helical" evidence="8">
    <location>
        <begin position="227"/>
        <end position="248"/>
    </location>
</feature>
<evidence type="ECO:0000256" key="7">
    <source>
        <dbReference type="ARBA" id="ARBA00023136"/>
    </source>
</evidence>
<accession>A0A1S8RQ87</accession>
<evidence type="ECO:0000313" key="9">
    <source>
        <dbReference type="EMBL" id="NRV10714.1"/>
    </source>
</evidence>
<dbReference type="Proteomes" id="UP000190973">
    <property type="component" value="Unassembled WGS sequence"/>
</dbReference>
<evidence type="ECO:0000256" key="4">
    <source>
        <dbReference type="ARBA" id="ARBA00022519"/>
    </source>
</evidence>
<comment type="caution">
    <text evidence="10">The sequence shown here is derived from an EMBL/GenBank/DDBJ whole genome shotgun (WGS) entry which is preliminary data.</text>
</comment>
<feature type="transmembrane region" description="Helical" evidence="8">
    <location>
        <begin position="260"/>
        <end position="292"/>
    </location>
</feature>
<dbReference type="PANTHER" id="PTHR32196">
    <property type="entry name" value="ABC TRANSPORTER PERMEASE PROTEIN YPHD-RELATED-RELATED"/>
    <property type="match status" value="1"/>
</dbReference>
<keyword evidence="4" id="KW-0997">Cell inner membrane</keyword>
<dbReference type="EMBL" id="LZZI01000141">
    <property type="protein sequence ID" value="OOM55397.1"/>
    <property type="molecule type" value="Genomic_DNA"/>
</dbReference>
<evidence type="ECO:0000256" key="6">
    <source>
        <dbReference type="ARBA" id="ARBA00022989"/>
    </source>
</evidence>
<sequence>MTNIESEKSLISYKGELKMTNIKNNLLKYKSILALIVLCAVITIISPSFLQVSNLRNLFTQISVNAVISLGMTFVILTGGIDLSVGSIVAIAGAVSAVTIKNTGSISLGILAALLTGILVGVINGIIVAKGRFQAFVATLATQTIFRGATYVFTGGNPISGIGDGFVKLTNSRILGIPVPVIITIIVFAICAYLLTQTRYGRYVYAVGGNEDSARLSGISVTSVKTWVYIISGATAAIAGIIVASRIGSAAPTAGNGYELDAIAAIVIGGTNLAGGEGTILGTIIGVLIIGVLSNGLNLMDVSAFYQTIVKGLVILLAVLIEMKKSK</sequence>
<name>A0A1S8RQ87_CLOBE</name>
<evidence type="ECO:0000256" key="3">
    <source>
        <dbReference type="ARBA" id="ARBA00022475"/>
    </source>
</evidence>
<reference evidence="9" key="2">
    <citation type="submission" date="2020-05" db="EMBL/GenBank/DDBJ databases">
        <title>Genomic insights into acetone-butanol-ethanol (ABE) fermentation by sequencing solventogenic clostridia strains.</title>
        <authorList>
            <person name="Brown S."/>
        </authorList>
    </citation>
    <scope>NUCLEOTIDE SEQUENCE</scope>
    <source>
        <strain evidence="9">DJ126</strain>
    </source>
</reference>
<dbReference type="InterPro" id="IPR001851">
    <property type="entry name" value="ABC_transp_permease"/>
</dbReference>
<evidence type="ECO:0000313" key="11">
    <source>
        <dbReference type="Proteomes" id="UP000190973"/>
    </source>
</evidence>
<keyword evidence="5 8" id="KW-0812">Transmembrane</keyword>
<reference evidence="10 11" key="1">
    <citation type="submission" date="2016-05" db="EMBL/GenBank/DDBJ databases">
        <title>Microbial solvent formation.</title>
        <authorList>
            <person name="Poehlein A."/>
            <person name="Montoya Solano J.D."/>
            <person name="Flitsch S."/>
            <person name="Krabben P."/>
            <person name="Duerre P."/>
            <person name="Daniel R."/>
        </authorList>
    </citation>
    <scope>NUCLEOTIDE SEQUENCE [LARGE SCALE GENOMIC DNA]</scope>
    <source>
        <strain evidence="10 11">DSM 53</strain>
    </source>
</reference>
<evidence type="ECO:0000256" key="5">
    <source>
        <dbReference type="ARBA" id="ARBA00022692"/>
    </source>
</evidence>
<protein>
    <submittedName>
        <fullName evidence="9 10">Ribose transport system permease protein</fullName>
    </submittedName>
</protein>
<proteinExistence type="predicted"/>
<keyword evidence="7 8" id="KW-0472">Membrane</keyword>
<feature type="transmembrane region" description="Helical" evidence="8">
    <location>
        <begin position="32"/>
        <end position="50"/>
    </location>
</feature>
<dbReference type="Pfam" id="PF02653">
    <property type="entry name" value="BPD_transp_2"/>
    <property type="match status" value="1"/>
</dbReference>
<evidence type="ECO:0000256" key="2">
    <source>
        <dbReference type="ARBA" id="ARBA00022448"/>
    </source>
</evidence>
<feature type="transmembrane region" description="Helical" evidence="8">
    <location>
        <begin position="304"/>
        <end position="321"/>
    </location>
</feature>
<feature type="transmembrane region" description="Helical" evidence="8">
    <location>
        <begin position="174"/>
        <end position="195"/>
    </location>
</feature>
<gene>
    <name evidence="10" type="primary">rbsC_2</name>
    <name evidence="10" type="ORF">CLBCK_45130</name>
    <name evidence="9" type="ORF">DFH45_003677</name>
</gene>
<keyword evidence="2" id="KW-0813">Transport</keyword>
<dbReference type="Proteomes" id="UP000821656">
    <property type="component" value="Unassembled WGS sequence"/>
</dbReference>
<dbReference type="EMBL" id="JABSXK010000001">
    <property type="protein sequence ID" value="NRV10714.1"/>
    <property type="molecule type" value="Genomic_DNA"/>
</dbReference>
<dbReference type="PANTHER" id="PTHR32196:SF21">
    <property type="entry name" value="ABC TRANSPORTER PERMEASE PROTEIN YPHD-RELATED"/>
    <property type="match status" value="1"/>
</dbReference>
<keyword evidence="6 8" id="KW-1133">Transmembrane helix</keyword>
<organism evidence="10 11">
    <name type="scientific">Clostridium beijerinckii</name>
    <name type="common">Clostridium MP</name>
    <dbReference type="NCBI Taxonomy" id="1520"/>
    <lineage>
        <taxon>Bacteria</taxon>
        <taxon>Bacillati</taxon>
        <taxon>Bacillota</taxon>
        <taxon>Clostridia</taxon>
        <taxon>Eubacteriales</taxon>
        <taxon>Clostridiaceae</taxon>
        <taxon>Clostridium</taxon>
    </lineage>
</organism>
<evidence type="ECO:0000313" key="10">
    <source>
        <dbReference type="EMBL" id="OOM55397.1"/>
    </source>
</evidence>
<keyword evidence="3" id="KW-1003">Cell membrane</keyword>
<feature type="transmembrane region" description="Helical" evidence="8">
    <location>
        <begin position="70"/>
        <end position="94"/>
    </location>
</feature>
<feature type="transmembrane region" description="Helical" evidence="8">
    <location>
        <begin position="106"/>
        <end position="127"/>
    </location>
</feature>
<evidence type="ECO:0000256" key="8">
    <source>
        <dbReference type="SAM" id="Phobius"/>
    </source>
</evidence>
<evidence type="ECO:0000256" key="1">
    <source>
        <dbReference type="ARBA" id="ARBA00004651"/>
    </source>
</evidence>
<dbReference type="CDD" id="cd06579">
    <property type="entry name" value="TM_PBP1_transp_AraH_like"/>
    <property type="match status" value="1"/>
</dbReference>